<comment type="subunit">
    <text evidence="5">The complex is composed of two ATP-binding proteins (ModC), two transmembrane proteins (ModB) and a solute-binding protein (ModA).</text>
</comment>
<feature type="binding site" evidence="6">
    <location>
        <position position="205"/>
    </location>
    <ligand>
        <name>molybdate</name>
        <dbReference type="ChEBI" id="CHEBI:36264"/>
    </ligand>
</feature>
<feature type="binding site" evidence="6">
    <location>
        <position position="160"/>
    </location>
    <ligand>
        <name>molybdate</name>
        <dbReference type="ChEBI" id="CHEBI:36264"/>
    </ligand>
</feature>
<dbReference type="RefSeq" id="WP_210679994.1">
    <property type="nucleotide sequence ID" value="NZ_JAGMWN010000001.1"/>
</dbReference>
<evidence type="ECO:0000256" key="4">
    <source>
        <dbReference type="ARBA" id="ARBA00022729"/>
    </source>
</evidence>
<keyword evidence="3 6" id="KW-0479">Metal-binding</keyword>
<feature type="binding site" evidence="6">
    <location>
        <position position="41"/>
    </location>
    <ligand>
        <name>molybdate</name>
        <dbReference type="ChEBI" id="CHEBI:36264"/>
    </ligand>
</feature>
<dbReference type="GO" id="GO:0030288">
    <property type="term" value="C:outer membrane-bounded periplasmic space"/>
    <property type="evidence" value="ECO:0007669"/>
    <property type="project" value="TreeGrafter"/>
</dbReference>
<evidence type="ECO:0000313" key="9">
    <source>
        <dbReference type="Proteomes" id="UP000672602"/>
    </source>
</evidence>
<evidence type="ECO:0000256" key="2">
    <source>
        <dbReference type="ARBA" id="ARBA00022505"/>
    </source>
</evidence>
<dbReference type="Pfam" id="PF13531">
    <property type="entry name" value="SBP_bac_11"/>
    <property type="match status" value="1"/>
</dbReference>
<feature type="binding site" evidence="6">
    <location>
        <position position="68"/>
    </location>
    <ligand>
        <name>molybdate</name>
        <dbReference type="ChEBI" id="CHEBI:36264"/>
    </ligand>
</feature>
<protein>
    <submittedName>
        <fullName evidence="8">Molybdate ABC transporter substrate-binding protein</fullName>
    </submittedName>
</protein>
<dbReference type="GO" id="GO:0015689">
    <property type="term" value="P:molybdate ion transport"/>
    <property type="evidence" value="ECO:0007669"/>
    <property type="project" value="InterPro"/>
</dbReference>
<reference evidence="8" key="1">
    <citation type="submission" date="2021-04" db="EMBL/GenBank/DDBJ databases">
        <authorList>
            <person name="Zhang D.-C."/>
        </authorList>
    </citation>
    <scope>NUCLEOTIDE SEQUENCE</scope>
    <source>
        <strain evidence="8">CGMCC 1.15697</strain>
    </source>
</reference>
<dbReference type="NCBIfam" id="TIGR01256">
    <property type="entry name" value="modA"/>
    <property type="match status" value="1"/>
</dbReference>
<evidence type="ECO:0000256" key="1">
    <source>
        <dbReference type="ARBA" id="ARBA00009175"/>
    </source>
</evidence>
<feature type="chain" id="PRO_5035276455" evidence="7">
    <location>
        <begin position="23"/>
        <end position="279"/>
    </location>
</feature>
<evidence type="ECO:0000256" key="7">
    <source>
        <dbReference type="SAM" id="SignalP"/>
    </source>
</evidence>
<evidence type="ECO:0000256" key="3">
    <source>
        <dbReference type="ARBA" id="ARBA00022723"/>
    </source>
</evidence>
<name>A0A8J7RW04_9PROT</name>
<evidence type="ECO:0000256" key="5">
    <source>
        <dbReference type="ARBA" id="ARBA00062515"/>
    </source>
</evidence>
<dbReference type="InterPro" id="IPR050682">
    <property type="entry name" value="ModA/WtpA"/>
</dbReference>
<organism evidence="8 9">
    <name type="scientific">Marivibrio halodurans</name>
    <dbReference type="NCBI Taxonomy" id="2039722"/>
    <lineage>
        <taxon>Bacteria</taxon>
        <taxon>Pseudomonadati</taxon>
        <taxon>Pseudomonadota</taxon>
        <taxon>Alphaproteobacteria</taxon>
        <taxon>Rhodospirillales</taxon>
        <taxon>Rhodospirillaceae</taxon>
        <taxon>Marivibrio</taxon>
    </lineage>
</organism>
<dbReference type="Gene3D" id="3.40.190.10">
    <property type="entry name" value="Periplasmic binding protein-like II"/>
    <property type="match status" value="2"/>
</dbReference>
<comment type="caution">
    <text evidence="8">The sequence shown here is derived from an EMBL/GenBank/DDBJ whole genome shotgun (WGS) entry which is preliminary data.</text>
</comment>
<dbReference type="FunFam" id="3.40.190.10:FF:000035">
    <property type="entry name" value="Molybdate ABC transporter substrate-binding protein"/>
    <property type="match status" value="1"/>
</dbReference>
<dbReference type="NCBIfam" id="NF007958">
    <property type="entry name" value="PRK10677.1"/>
    <property type="match status" value="1"/>
</dbReference>
<dbReference type="PANTHER" id="PTHR30632">
    <property type="entry name" value="MOLYBDATE-BINDING PERIPLASMIC PROTEIN"/>
    <property type="match status" value="1"/>
</dbReference>
<dbReference type="GO" id="GO:1901359">
    <property type="term" value="F:tungstate binding"/>
    <property type="evidence" value="ECO:0007669"/>
    <property type="project" value="UniProtKB-ARBA"/>
</dbReference>
<feature type="binding site" evidence="6">
    <location>
        <position position="187"/>
    </location>
    <ligand>
        <name>molybdate</name>
        <dbReference type="ChEBI" id="CHEBI:36264"/>
    </ligand>
</feature>
<dbReference type="EMBL" id="JAGMWN010000001">
    <property type="protein sequence ID" value="MBP5855400.1"/>
    <property type="molecule type" value="Genomic_DNA"/>
</dbReference>
<sequence length="279" mass="29191">MRRLLRLTALLLAFALPALLHAPMTVRADEAPTLTVFGAASLTDALDAAVAAYRDDHPGTVRLVFESSSTLARQIEQGAPADLYLSANPRWMDYVAERGLIDTESRRQLLANSLALIAPADREADSGAADDDILGDGDRLLAALGGDGRLAMGDPDHVPAGIYGRQALTSLGYWAAIEPRVARAANVRAALALVARGETPLGIVYATDAAAEDGVRTVAAFPASSHPPILYPAAITAHAAADPARAEATRRLLDFLAGDEATAIFARFGFSQPKDAAGS</sequence>
<dbReference type="SUPFAM" id="SSF53850">
    <property type="entry name" value="Periplasmic binding protein-like II"/>
    <property type="match status" value="1"/>
</dbReference>
<comment type="similarity">
    <text evidence="1">Belongs to the bacterial solute-binding protein ModA family.</text>
</comment>
<evidence type="ECO:0000313" key="8">
    <source>
        <dbReference type="EMBL" id="MBP5855400.1"/>
    </source>
</evidence>
<dbReference type="Proteomes" id="UP000672602">
    <property type="component" value="Unassembled WGS sequence"/>
</dbReference>
<dbReference type="GO" id="GO:0046872">
    <property type="term" value="F:metal ion binding"/>
    <property type="evidence" value="ECO:0007669"/>
    <property type="project" value="UniProtKB-KW"/>
</dbReference>
<gene>
    <name evidence="8" type="primary">modA</name>
    <name evidence="8" type="ORF">KAJ83_00130</name>
</gene>
<dbReference type="GO" id="GO:0030973">
    <property type="term" value="F:molybdate ion binding"/>
    <property type="evidence" value="ECO:0007669"/>
    <property type="project" value="TreeGrafter"/>
</dbReference>
<keyword evidence="9" id="KW-1185">Reference proteome</keyword>
<dbReference type="AlphaFoldDB" id="A0A8J7RW04"/>
<proteinExistence type="inferred from homology"/>
<keyword evidence="4 7" id="KW-0732">Signal</keyword>
<keyword evidence="2 6" id="KW-0500">Molybdenum</keyword>
<dbReference type="PIRSF" id="PIRSF004846">
    <property type="entry name" value="ModA"/>
    <property type="match status" value="1"/>
</dbReference>
<feature type="signal peptide" evidence="7">
    <location>
        <begin position="1"/>
        <end position="22"/>
    </location>
</feature>
<dbReference type="PANTHER" id="PTHR30632:SF17">
    <property type="entry name" value="MOLYBDATE-BINDING PROTEIN MODA"/>
    <property type="match status" value="1"/>
</dbReference>
<evidence type="ECO:0000256" key="6">
    <source>
        <dbReference type="PIRSR" id="PIRSR004846-1"/>
    </source>
</evidence>
<dbReference type="InterPro" id="IPR005950">
    <property type="entry name" value="ModA"/>
</dbReference>
<accession>A0A8J7RW04</accession>